<dbReference type="EMBL" id="ML992516">
    <property type="protein sequence ID" value="KAF2219468.1"/>
    <property type="molecule type" value="Genomic_DNA"/>
</dbReference>
<name>A0A6A6G1R0_9PEZI</name>
<sequence length="492" mass="54984">MARRPSGQSRIADSASEVQANIEQATVRFHGSSLTSPIGEQIHKLCSLPIVREAVVRDLGTFRLNHARRVLASVAQRRTELSETPCERCRNEEGAFVECAKIHAAAKTCASCYYLAVACSNDSRKRFARSCAERPNDGRTDPCKRRADSNEHRVKSPSGRQSATFKAPISYAGVHLKGPGIRGDFKIMGELFLPDPHLAGLSDLHLKVIQKILPGLRALESRPHGCLRKTVHDIYSSFTDFRTSEEATWKVLEGQTSRLSKEPYLVCPSGPLESRLIHRLHQPSMHCADPCFAETADASNGCIAMVMGNAYCRESTMIIDNLHRRHMQSEGYRDYPAEITAMHERFTQSIMDSSEAKVEVVYGKKVQARLRDIRCDVLPLWGCYQGVTLLLVHESNYGNALEDYAYRRIMLFATHPQRLFYEPRGSPVADMQAKILSATACMAGSIPLREGYFEDKLWINDMPGVIQNIARAAFADCKVGHERSGDIRARDS</sequence>
<evidence type="ECO:0000313" key="3">
    <source>
        <dbReference type="Proteomes" id="UP000799538"/>
    </source>
</evidence>
<evidence type="ECO:0000256" key="1">
    <source>
        <dbReference type="SAM" id="MobiDB-lite"/>
    </source>
</evidence>
<protein>
    <submittedName>
        <fullName evidence="2">Uncharacterized protein</fullName>
    </submittedName>
</protein>
<dbReference type="Pfam" id="PF12511">
    <property type="entry name" value="DUF3716"/>
    <property type="match status" value="1"/>
</dbReference>
<organism evidence="2 3">
    <name type="scientific">Elsinoe ampelina</name>
    <dbReference type="NCBI Taxonomy" id="302913"/>
    <lineage>
        <taxon>Eukaryota</taxon>
        <taxon>Fungi</taxon>
        <taxon>Dikarya</taxon>
        <taxon>Ascomycota</taxon>
        <taxon>Pezizomycotina</taxon>
        <taxon>Dothideomycetes</taxon>
        <taxon>Dothideomycetidae</taxon>
        <taxon>Myriangiales</taxon>
        <taxon>Elsinoaceae</taxon>
        <taxon>Elsinoe</taxon>
    </lineage>
</organism>
<feature type="compositionally biased region" description="Basic and acidic residues" evidence="1">
    <location>
        <begin position="133"/>
        <end position="154"/>
    </location>
</feature>
<dbReference type="Proteomes" id="UP000799538">
    <property type="component" value="Unassembled WGS sequence"/>
</dbReference>
<dbReference type="OrthoDB" id="5209368at2759"/>
<feature type="region of interest" description="Disordered" evidence="1">
    <location>
        <begin position="133"/>
        <end position="160"/>
    </location>
</feature>
<dbReference type="AlphaFoldDB" id="A0A6A6G1R0"/>
<gene>
    <name evidence="2" type="ORF">BDZ85DRAFT_42447</name>
</gene>
<reference evidence="3" key="1">
    <citation type="journal article" date="2020" name="Stud. Mycol.">
        <title>101 Dothideomycetes genomes: A test case for predicting lifestyles and emergence of pathogens.</title>
        <authorList>
            <person name="Haridas S."/>
            <person name="Albert R."/>
            <person name="Binder M."/>
            <person name="Bloem J."/>
            <person name="LaButti K."/>
            <person name="Salamov A."/>
            <person name="Andreopoulos B."/>
            <person name="Baker S."/>
            <person name="Barry K."/>
            <person name="Bills G."/>
            <person name="Bluhm B."/>
            <person name="Cannon C."/>
            <person name="Castanera R."/>
            <person name="Culley D."/>
            <person name="Daum C."/>
            <person name="Ezra D."/>
            <person name="Gonzalez J."/>
            <person name="Henrissat B."/>
            <person name="Kuo A."/>
            <person name="Liang C."/>
            <person name="Lipzen A."/>
            <person name="Lutzoni F."/>
            <person name="Magnuson J."/>
            <person name="Mondo S."/>
            <person name="Nolan M."/>
            <person name="Ohm R."/>
            <person name="Pangilinan J."/>
            <person name="Park H.-J."/>
            <person name="Ramirez L."/>
            <person name="Alfaro M."/>
            <person name="Sun H."/>
            <person name="Tritt A."/>
            <person name="Yoshinaga Y."/>
            <person name="Zwiers L.-H."/>
            <person name="Turgeon B."/>
            <person name="Goodwin S."/>
            <person name="Spatafora J."/>
            <person name="Crous P."/>
            <person name="Grigoriev I."/>
        </authorList>
    </citation>
    <scope>NUCLEOTIDE SEQUENCE [LARGE SCALE GENOMIC DNA]</scope>
    <source>
        <strain evidence="3">CECT 20119</strain>
    </source>
</reference>
<dbReference type="InterPro" id="IPR022190">
    <property type="entry name" value="DUF3716"/>
</dbReference>
<proteinExistence type="predicted"/>
<evidence type="ECO:0000313" key="2">
    <source>
        <dbReference type="EMBL" id="KAF2219468.1"/>
    </source>
</evidence>
<keyword evidence="3" id="KW-1185">Reference proteome</keyword>
<accession>A0A6A6G1R0</accession>